<dbReference type="SUPFAM" id="SSF57716">
    <property type="entry name" value="Glucocorticoid receptor-like (DNA-binding domain)"/>
    <property type="match status" value="1"/>
</dbReference>
<keyword evidence="1" id="KW-0479">Metal-binding</keyword>
<evidence type="ECO:0000256" key="3">
    <source>
        <dbReference type="ARBA" id="ARBA00022833"/>
    </source>
</evidence>
<name>A0A2M7TNM7_9BACT</name>
<reference evidence="7" key="1">
    <citation type="submission" date="2017-09" db="EMBL/GenBank/DDBJ databases">
        <title>Depth-based differentiation of microbial function through sediment-hosted aquifers and enrichment of novel symbionts in the deep terrestrial subsurface.</title>
        <authorList>
            <person name="Probst A.J."/>
            <person name="Ladd B."/>
            <person name="Jarett J.K."/>
            <person name="Geller-Mcgrath D.E."/>
            <person name="Sieber C.M.K."/>
            <person name="Emerson J.B."/>
            <person name="Anantharaman K."/>
            <person name="Thomas B.C."/>
            <person name="Malmstrom R."/>
            <person name="Stieglmeier M."/>
            <person name="Klingl A."/>
            <person name="Woyke T."/>
            <person name="Ryan C.M."/>
            <person name="Banfield J.F."/>
        </authorList>
    </citation>
    <scope>NUCLEOTIDE SEQUENCE [LARGE SCALE GENOMIC DNA]</scope>
</reference>
<organism evidence="6 7">
    <name type="scientific">Candidatus Woesebacteria bacterium CG_4_10_14_0_2_um_filter_39_14</name>
    <dbReference type="NCBI Taxonomy" id="1975054"/>
    <lineage>
        <taxon>Bacteria</taxon>
        <taxon>Candidatus Woeseibacteriota</taxon>
    </lineage>
</organism>
<evidence type="ECO:0000313" key="6">
    <source>
        <dbReference type="EMBL" id="PIZ49671.1"/>
    </source>
</evidence>
<dbReference type="GO" id="GO:0008270">
    <property type="term" value="F:zinc ion binding"/>
    <property type="evidence" value="ECO:0007669"/>
    <property type="project" value="UniProtKB-KW"/>
</dbReference>
<dbReference type="Pfam" id="PF01258">
    <property type="entry name" value="zf-dskA_traR"/>
    <property type="match status" value="1"/>
</dbReference>
<dbReference type="EMBL" id="PFNO01000040">
    <property type="protein sequence ID" value="PIZ49671.1"/>
    <property type="molecule type" value="Genomic_DNA"/>
</dbReference>
<dbReference type="PANTHER" id="PTHR33823:SF4">
    <property type="entry name" value="GENERAL STRESS PROTEIN 16O"/>
    <property type="match status" value="1"/>
</dbReference>
<evidence type="ECO:0000256" key="4">
    <source>
        <dbReference type="PROSITE-ProRule" id="PRU00510"/>
    </source>
</evidence>
<gene>
    <name evidence="6" type="ORF">COY29_01220</name>
</gene>
<evidence type="ECO:0000313" key="7">
    <source>
        <dbReference type="Proteomes" id="UP000229753"/>
    </source>
</evidence>
<proteinExistence type="predicted"/>
<dbReference type="PROSITE" id="PS01102">
    <property type="entry name" value="ZF_DKSA_1"/>
    <property type="match status" value="1"/>
</dbReference>
<accession>A0A2M7TNM7</accession>
<dbReference type="PROSITE" id="PS51128">
    <property type="entry name" value="ZF_DKSA_2"/>
    <property type="match status" value="1"/>
</dbReference>
<sequence length="138" mass="15849">MLKKKKKLVKIKKGLRAKAEGFPLKILRPVADFLTQEVLRLERKKKDIVEEDPFVDSRRISDNASPDTDAVEQIGHAKAKALENQINRKLIQIKKALTMIKIGKYGLCEKCGKMIDTDRLMIMPETTLCVKCEKKKER</sequence>
<evidence type="ECO:0000256" key="1">
    <source>
        <dbReference type="ARBA" id="ARBA00022723"/>
    </source>
</evidence>
<comment type="caution">
    <text evidence="6">The sequence shown here is derived from an EMBL/GenBank/DDBJ whole genome shotgun (WGS) entry which is preliminary data.</text>
</comment>
<dbReference type="InterPro" id="IPR000962">
    <property type="entry name" value="Znf_DskA_TraR"/>
</dbReference>
<feature type="zinc finger region" description="dksA C4-type" evidence="4">
    <location>
        <begin position="108"/>
        <end position="132"/>
    </location>
</feature>
<dbReference type="AlphaFoldDB" id="A0A2M7TNM7"/>
<feature type="domain" description="Zinc finger DksA/TraR C4-type" evidence="5">
    <location>
        <begin position="103"/>
        <end position="138"/>
    </location>
</feature>
<dbReference type="InterPro" id="IPR020458">
    <property type="entry name" value="Znf_DskA_TraR_CS"/>
</dbReference>
<dbReference type="PANTHER" id="PTHR33823">
    <property type="entry name" value="RNA POLYMERASE-BINDING TRANSCRIPTION FACTOR DKSA-RELATED"/>
    <property type="match status" value="1"/>
</dbReference>
<evidence type="ECO:0000259" key="5">
    <source>
        <dbReference type="Pfam" id="PF01258"/>
    </source>
</evidence>
<keyword evidence="3" id="KW-0862">Zinc</keyword>
<dbReference type="Gene3D" id="1.20.120.910">
    <property type="entry name" value="DksA, coiled-coil domain"/>
    <property type="match status" value="1"/>
</dbReference>
<dbReference type="Proteomes" id="UP000229753">
    <property type="component" value="Unassembled WGS sequence"/>
</dbReference>
<evidence type="ECO:0000256" key="2">
    <source>
        <dbReference type="ARBA" id="ARBA00022771"/>
    </source>
</evidence>
<protein>
    <recommendedName>
        <fullName evidence="5">Zinc finger DksA/TraR C4-type domain-containing protein</fullName>
    </recommendedName>
</protein>
<keyword evidence="2" id="KW-0863">Zinc-finger</keyword>